<dbReference type="InterPro" id="IPR000086">
    <property type="entry name" value="NUDIX_hydrolase_dom"/>
</dbReference>
<dbReference type="Gene3D" id="3.90.79.10">
    <property type="entry name" value="Nucleoside Triphosphate Pyrophosphohydrolase"/>
    <property type="match status" value="1"/>
</dbReference>
<comment type="caution">
    <text evidence="8">The sequence shown here is derived from an EMBL/GenBank/DDBJ whole genome shotgun (WGS) entry which is preliminary data.</text>
</comment>
<evidence type="ECO:0000313" key="8">
    <source>
        <dbReference type="EMBL" id="MBP2321465.1"/>
    </source>
</evidence>
<evidence type="ECO:0000256" key="5">
    <source>
        <dbReference type="ARBA" id="ARBA00022842"/>
    </source>
</evidence>
<evidence type="ECO:0000256" key="6">
    <source>
        <dbReference type="ARBA" id="ARBA00023211"/>
    </source>
</evidence>
<keyword evidence="5" id="KW-0460">Magnesium</keyword>
<dbReference type="Proteomes" id="UP001519332">
    <property type="component" value="Unassembled WGS sequence"/>
</dbReference>
<dbReference type="InterPro" id="IPR015797">
    <property type="entry name" value="NUDIX_hydrolase-like_dom_sf"/>
</dbReference>
<evidence type="ECO:0000313" key="9">
    <source>
        <dbReference type="Proteomes" id="UP001519332"/>
    </source>
</evidence>
<dbReference type="PANTHER" id="PTHR12318:SF0">
    <property type="entry name" value="ACYL-COENZYME A DIPHOSPHATASE NUDT19"/>
    <property type="match status" value="1"/>
</dbReference>
<keyword evidence="4" id="KW-0378">Hydrolase</keyword>
<dbReference type="PANTHER" id="PTHR12318">
    <property type="entry name" value="TESTOSTERONE-REGULATED PROTEIN RP2"/>
    <property type="match status" value="1"/>
</dbReference>
<keyword evidence="6" id="KW-0464">Manganese</keyword>
<comment type="cofactor">
    <cofactor evidence="1">
        <name>Mn(2+)</name>
        <dbReference type="ChEBI" id="CHEBI:29035"/>
    </cofactor>
</comment>
<dbReference type="EMBL" id="JAGINW010000001">
    <property type="protein sequence ID" value="MBP2321465.1"/>
    <property type="molecule type" value="Genomic_DNA"/>
</dbReference>
<evidence type="ECO:0000259" key="7">
    <source>
        <dbReference type="PROSITE" id="PS51462"/>
    </source>
</evidence>
<evidence type="ECO:0000256" key="3">
    <source>
        <dbReference type="ARBA" id="ARBA00022723"/>
    </source>
</evidence>
<dbReference type="InterPro" id="IPR039121">
    <property type="entry name" value="NUDT19"/>
</dbReference>
<feature type="domain" description="Nudix hydrolase" evidence="7">
    <location>
        <begin position="26"/>
        <end position="228"/>
    </location>
</feature>
<dbReference type="SUPFAM" id="SSF55811">
    <property type="entry name" value="Nudix"/>
    <property type="match status" value="1"/>
</dbReference>
<gene>
    <name evidence="8" type="ORF">JOF56_001850</name>
</gene>
<evidence type="ECO:0000256" key="4">
    <source>
        <dbReference type="ARBA" id="ARBA00022801"/>
    </source>
</evidence>
<organism evidence="8 9">
    <name type="scientific">Kibdelosporangium banguiense</name>
    <dbReference type="NCBI Taxonomy" id="1365924"/>
    <lineage>
        <taxon>Bacteria</taxon>
        <taxon>Bacillati</taxon>
        <taxon>Actinomycetota</taxon>
        <taxon>Actinomycetes</taxon>
        <taxon>Pseudonocardiales</taxon>
        <taxon>Pseudonocardiaceae</taxon>
        <taxon>Kibdelosporangium</taxon>
    </lineage>
</organism>
<sequence length="289" mass="31487">MRELPKEMVLPASMVPDEFPDPPVTPKDAATVVLLRDTDAGLEAFLLRRVMGMAFAGGMSVFPGGGVDRRDADADIAWAGPEAEWWAEKFACPVPLARALVCAAVRETFEESGVLLAGPDENSVVSDTRPYASARKSLVDREFSLAQFLNDNGLVLRADLLRPWANWVTPAEEPRRYDTKFFIAALPEGQRADGSTSEADHAEWRRPADAIGMWKAGERGLLPPTWMTLVDLGEQAGVADAMAADRTISKIIPKVIREGRILRPVLPGDPAYDRAAGHLDARPDDTIGE</sequence>
<protein>
    <submittedName>
        <fullName evidence="8">8-oxo-dGTP pyrophosphatase MutT (NUDIX family)</fullName>
    </submittedName>
</protein>
<evidence type="ECO:0000256" key="2">
    <source>
        <dbReference type="ARBA" id="ARBA00001946"/>
    </source>
</evidence>
<accession>A0ABS4TAL5</accession>
<dbReference type="PROSITE" id="PS51462">
    <property type="entry name" value="NUDIX"/>
    <property type="match status" value="1"/>
</dbReference>
<comment type="cofactor">
    <cofactor evidence="2">
        <name>Mg(2+)</name>
        <dbReference type="ChEBI" id="CHEBI:18420"/>
    </cofactor>
</comment>
<keyword evidence="9" id="KW-1185">Reference proteome</keyword>
<evidence type="ECO:0000256" key="1">
    <source>
        <dbReference type="ARBA" id="ARBA00001936"/>
    </source>
</evidence>
<keyword evidence="3" id="KW-0479">Metal-binding</keyword>
<name>A0ABS4TAL5_9PSEU</name>
<proteinExistence type="predicted"/>
<dbReference type="CDD" id="cd18870">
    <property type="entry name" value="NUDIX_AcylCoAdiphos_Nudt19"/>
    <property type="match status" value="1"/>
</dbReference>
<reference evidence="8 9" key="1">
    <citation type="submission" date="2021-03" db="EMBL/GenBank/DDBJ databases">
        <title>Sequencing the genomes of 1000 actinobacteria strains.</title>
        <authorList>
            <person name="Klenk H.-P."/>
        </authorList>
    </citation>
    <scope>NUCLEOTIDE SEQUENCE [LARGE SCALE GENOMIC DNA]</scope>
    <source>
        <strain evidence="8 9">DSM 46670</strain>
    </source>
</reference>